<reference evidence="7" key="1">
    <citation type="journal article" date="2020" name="Stud. Mycol.">
        <title>101 Dothideomycetes genomes: a test case for predicting lifestyles and emergence of pathogens.</title>
        <authorList>
            <person name="Haridas S."/>
            <person name="Albert R."/>
            <person name="Binder M."/>
            <person name="Bloem J."/>
            <person name="Labutti K."/>
            <person name="Salamov A."/>
            <person name="Andreopoulos B."/>
            <person name="Baker S."/>
            <person name="Barry K."/>
            <person name="Bills G."/>
            <person name="Bluhm B."/>
            <person name="Cannon C."/>
            <person name="Castanera R."/>
            <person name="Culley D."/>
            <person name="Daum C."/>
            <person name="Ezra D."/>
            <person name="Gonzalez J."/>
            <person name="Henrissat B."/>
            <person name="Kuo A."/>
            <person name="Liang C."/>
            <person name="Lipzen A."/>
            <person name="Lutzoni F."/>
            <person name="Magnuson J."/>
            <person name="Mondo S."/>
            <person name="Nolan M."/>
            <person name="Ohm R."/>
            <person name="Pangilinan J."/>
            <person name="Park H.-J."/>
            <person name="Ramirez L."/>
            <person name="Alfaro M."/>
            <person name="Sun H."/>
            <person name="Tritt A."/>
            <person name="Yoshinaga Y."/>
            <person name="Zwiers L.-H."/>
            <person name="Turgeon B."/>
            <person name="Goodwin S."/>
            <person name="Spatafora J."/>
            <person name="Crous P."/>
            <person name="Grigoriev I."/>
        </authorList>
    </citation>
    <scope>NUCLEOTIDE SEQUENCE</scope>
    <source>
        <strain evidence="7">CBS 161.51</strain>
    </source>
</reference>
<dbReference type="Gene3D" id="6.10.110.10">
    <property type="match status" value="1"/>
</dbReference>
<keyword evidence="6" id="KW-0732">Signal</keyword>
<comment type="similarity">
    <text evidence="2">Belongs to the IFI6/IFI27 family.</text>
</comment>
<evidence type="ECO:0000256" key="4">
    <source>
        <dbReference type="ARBA" id="ARBA00022989"/>
    </source>
</evidence>
<proteinExistence type="inferred from homology"/>
<dbReference type="OrthoDB" id="440424at2759"/>
<name>A0A6A5SH45_9PLEO</name>
<keyword evidence="8" id="KW-1185">Reference proteome</keyword>
<accession>A0A6A5SH45</accession>
<dbReference type="GO" id="GO:0016020">
    <property type="term" value="C:membrane"/>
    <property type="evidence" value="ECO:0007669"/>
    <property type="project" value="UniProtKB-SubCell"/>
</dbReference>
<evidence type="ECO:0000313" key="7">
    <source>
        <dbReference type="EMBL" id="KAF1938908.1"/>
    </source>
</evidence>
<keyword evidence="5" id="KW-0472">Membrane</keyword>
<comment type="subcellular location">
    <subcellularLocation>
        <location evidence="1">Membrane</location>
        <topology evidence="1">Multi-pass membrane protein</topology>
    </subcellularLocation>
</comment>
<organism evidence="7 8">
    <name type="scientific">Clathrospora elynae</name>
    <dbReference type="NCBI Taxonomy" id="706981"/>
    <lineage>
        <taxon>Eukaryota</taxon>
        <taxon>Fungi</taxon>
        <taxon>Dikarya</taxon>
        <taxon>Ascomycota</taxon>
        <taxon>Pezizomycotina</taxon>
        <taxon>Dothideomycetes</taxon>
        <taxon>Pleosporomycetidae</taxon>
        <taxon>Pleosporales</taxon>
        <taxon>Diademaceae</taxon>
        <taxon>Clathrospora</taxon>
    </lineage>
</organism>
<dbReference type="Proteomes" id="UP000800038">
    <property type="component" value="Unassembled WGS sequence"/>
</dbReference>
<dbReference type="EMBL" id="ML976093">
    <property type="protein sequence ID" value="KAF1938908.1"/>
    <property type="molecule type" value="Genomic_DNA"/>
</dbReference>
<feature type="signal peptide" evidence="6">
    <location>
        <begin position="1"/>
        <end position="18"/>
    </location>
</feature>
<evidence type="ECO:0000256" key="1">
    <source>
        <dbReference type="ARBA" id="ARBA00004141"/>
    </source>
</evidence>
<dbReference type="InterPro" id="IPR038213">
    <property type="entry name" value="IFI6/IFI27-like_sf"/>
</dbReference>
<evidence type="ECO:0000313" key="8">
    <source>
        <dbReference type="Proteomes" id="UP000800038"/>
    </source>
</evidence>
<dbReference type="InterPro" id="IPR009311">
    <property type="entry name" value="IFI6/IFI27-like"/>
</dbReference>
<evidence type="ECO:0000256" key="3">
    <source>
        <dbReference type="ARBA" id="ARBA00022692"/>
    </source>
</evidence>
<dbReference type="Pfam" id="PF06140">
    <property type="entry name" value="Ifi-6-16"/>
    <property type="match status" value="1"/>
</dbReference>
<keyword evidence="4" id="KW-1133">Transmembrane helix</keyword>
<sequence length="175" mass="18680">MAVARLQAILACLACSEAGPHVTTYPNEKAALLSAHDPAAAIADDVLASIVGAYGWKENIAKLILKKLTAALQCADDAREKLGPVVNDAYHKAWEAAKSTKGFVIEHPVMCTVIALGVLCLVAPFVLPTLGFAELGPVGGTFASWWQSTYGELVPQGSLFSFFQRLGMKWRPILV</sequence>
<protein>
    <submittedName>
        <fullName evidence="7">Uncharacterized protein</fullName>
    </submittedName>
</protein>
<evidence type="ECO:0000256" key="2">
    <source>
        <dbReference type="ARBA" id="ARBA00007262"/>
    </source>
</evidence>
<evidence type="ECO:0000256" key="5">
    <source>
        <dbReference type="ARBA" id="ARBA00023136"/>
    </source>
</evidence>
<feature type="chain" id="PRO_5025384172" evidence="6">
    <location>
        <begin position="19"/>
        <end position="175"/>
    </location>
</feature>
<dbReference type="AlphaFoldDB" id="A0A6A5SH45"/>
<evidence type="ECO:0000256" key="6">
    <source>
        <dbReference type="SAM" id="SignalP"/>
    </source>
</evidence>
<gene>
    <name evidence="7" type="ORF">EJ02DRAFT_505155</name>
</gene>
<keyword evidence="3" id="KW-0812">Transmembrane</keyword>